<gene>
    <name evidence="1" type="ORF">MHIP_37570</name>
</gene>
<organism evidence="1 2">
    <name type="scientific">Mycolicibacterium hippocampi</name>
    <dbReference type="NCBI Taxonomy" id="659824"/>
    <lineage>
        <taxon>Bacteria</taxon>
        <taxon>Bacillati</taxon>
        <taxon>Actinomycetota</taxon>
        <taxon>Actinomycetes</taxon>
        <taxon>Mycobacteriales</taxon>
        <taxon>Mycobacteriaceae</taxon>
        <taxon>Mycolicibacterium</taxon>
    </lineage>
</organism>
<name>A0A7I9ZQH3_9MYCO</name>
<dbReference type="AlphaFoldDB" id="A0A7I9ZQH3"/>
<comment type="caution">
    <text evidence="1">The sequence shown here is derived from an EMBL/GenBank/DDBJ whole genome shotgun (WGS) entry which is preliminary data.</text>
</comment>
<evidence type="ECO:0000313" key="2">
    <source>
        <dbReference type="Proteomes" id="UP000465304"/>
    </source>
</evidence>
<protein>
    <submittedName>
        <fullName evidence="1">Uncharacterized protein</fullName>
    </submittedName>
</protein>
<keyword evidence="2" id="KW-1185">Reference proteome</keyword>
<proteinExistence type="predicted"/>
<dbReference type="Proteomes" id="UP000465304">
    <property type="component" value="Unassembled WGS sequence"/>
</dbReference>
<sequence length="163" mass="18719">MLTCRRAREAHVLNPVGGFSDWTAIAPRNLRMSEPTWRLAATDRYYDEFAPASFRWLTQIGGRKFKEQPQWHRELSLSVQAGRHSPAEAVPLCFRRPAVAKDRVRFFGVPLLVAAGYLPYASPFPGNPDHADIRALILDNDPELHITWWAREDRVTLQELARE</sequence>
<evidence type="ECO:0000313" key="1">
    <source>
        <dbReference type="EMBL" id="GFH03274.1"/>
    </source>
</evidence>
<reference evidence="1 2" key="1">
    <citation type="journal article" date="2019" name="Emerg. Microbes Infect.">
        <title>Comprehensive subspecies identification of 175 nontuberculous mycobacteria species based on 7547 genomic profiles.</title>
        <authorList>
            <person name="Matsumoto Y."/>
            <person name="Kinjo T."/>
            <person name="Motooka D."/>
            <person name="Nabeya D."/>
            <person name="Jung N."/>
            <person name="Uechi K."/>
            <person name="Horii T."/>
            <person name="Iida T."/>
            <person name="Fujita J."/>
            <person name="Nakamura S."/>
        </authorList>
    </citation>
    <scope>NUCLEOTIDE SEQUENCE [LARGE SCALE GENOMIC DNA]</scope>
    <source>
        <strain evidence="1 2">JCM 30996</strain>
    </source>
</reference>
<accession>A0A7I9ZQH3</accession>
<dbReference type="EMBL" id="BLLB01000002">
    <property type="protein sequence ID" value="GFH03274.1"/>
    <property type="molecule type" value="Genomic_DNA"/>
</dbReference>